<feature type="domain" description="TIR" evidence="4">
    <location>
        <begin position="24"/>
        <end position="150"/>
    </location>
</feature>
<feature type="transmembrane region" description="Helical" evidence="3">
    <location>
        <begin position="214"/>
        <end position="235"/>
    </location>
</feature>
<evidence type="ECO:0000259" key="4">
    <source>
        <dbReference type="PROSITE" id="PS50104"/>
    </source>
</evidence>
<organism evidence="5 6">
    <name type="scientific">Actinomycetospora aeridis</name>
    <dbReference type="NCBI Taxonomy" id="3129231"/>
    <lineage>
        <taxon>Bacteria</taxon>
        <taxon>Bacillati</taxon>
        <taxon>Actinomycetota</taxon>
        <taxon>Actinomycetes</taxon>
        <taxon>Pseudonocardiales</taxon>
        <taxon>Pseudonocardiaceae</taxon>
        <taxon>Actinomycetospora</taxon>
    </lineage>
</organism>
<dbReference type="PROSITE" id="PS50082">
    <property type="entry name" value="WD_REPEATS_2"/>
    <property type="match status" value="1"/>
</dbReference>
<keyword evidence="3" id="KW-1133">Transmembrane helix</keyword>
<proteinExistence type="predicted"/>
<evidence type="ECO:0000256" key="3">
    <source>
        <dbReference type="SAM" id="Phobius"/>
    </source>
</evidence>
<dbReference type="SUPFAM" id="SSF69322">
    <property type="entry name" value="Tricorn protease domain 2"/>
    <property type="match status" value="1"/>
</dbReference>
<dbReference type="EMBL" id="JBBEGL010000001">
    <property type="protein sequence ID" value="MEJ2885204.1"/>
    <property type="molecule type" value="Genomic_DNA"/>
</dbReference>
<feature type="region of interest" description="Disordered" evidence="2">
    <location>
        <begin position="943"/>
        <end position="963"/>
    </location>
</feature>
<evidence type="ECO:0000256" key="1">
    <source>
        <dbReference type="PROSITE-ProRule" id="PRU00221"/>
    </source>
</evidence>
<dbReference type="PROSITE" id="PS50104">
    <property type="entry name" value="TIR"/>
    <property type="match status" value="1"/>
</dbReference>
<keyword evidence="1" id="KW-0853">WD repeat</keyword>
<keyword evidence="3" id="KW-0812">Transmembrane</keyword>
<dbReference type="InterPro" id="IPR000157">
    <property type="entry name" value="TIR_dom"/>
</dbReference>
<accession>A0ABU8N153</accession>
<dbReference type="Proteomes" id="UP001370100">
    <property type="component" value="Unassembled WGS sequence"/>
</dbReference>
<reference evidence="5 6" key="1">
    <citation type="submission" date="2024-03" db="EMBL/GenBank/DDBJ databases">
        <title>Actinomycetospora sp. OC33-EN06, a novel actinomycete isolated from wild orchid (Aerides multiflora).</title>
        <authorList>
            <person name="Suriyachadkun C."/>
        </authorList>
    </citation>
    <scope>NUCLEOTIDE SEQUENCE [LARGE SCALE GENOMIC DNA]</scope>
    <source>
        <strain evidence="5 6">OC33-EN06</strain>
    </source>
</reference>
<feature type="repeat" description="WD" evidence="1">
    <location>
        <begin position="354"/>
        <end position="376"/>
    </location>
</feature>
<sequence>MVGTPVPDPRIAALDPPPSERPPKRYDAFLSYSHAADLMLAPELQRALQQLGKRWYRRRALEVFRDDTGLAVSPALWPSICAAMDGSRHLVVLASPAAASSEWVGKEIERWLATRGPESILLVVTEGTCRWDDSRNDFDPDVSDALPPALFGAFATQPLYLDLGWARRDVDLTLRNGRFRDAVAGLAAPMHGTTKDELEGEDVRQHRRTQKLRTAVIAALAVLVLLVGTLAVASIRRGQTVQRQLDAANAESLGGLALARSASDPDVATQFALLAYRADPTSPAAREAVARSYLTHRAVDRLVSTAPATIEATQASRDGRVIALLAGGTAQVLTDPLDGAASWTLPDVPRTARFALSGDGRWVVATSTDGSLRLWDTVRRTGPVVLQPPRAAAGGPGAAVVTGDGRHLVYAPPLGSTPRPVRLWSLPDLAPLPDGFDLRQEPDVDSVAASDDLEQVVLARPGSRDGAVGPGSAARSMRTGAVLREITPDTVVATGMELGCDGVSGDQKIVARDMVTGAETRRWASLPFGPTCGAGGRWLGVPPEISADGTHVVERAGGYRPGREFVRIASLVDGSRWWAEVPRETVDQVGLTRPPAPPAVLTGGQAPRLLAPDGRSLALVELHPEVVPPRPESSASTYVALPQVASTRDGRFLLSQRGQDVSVVDVATGRVLAVKERLLSADDRRAHGLFVKRDGLSALDDVGPHWVRTEFALPDLGTTRSDVIPCTPGANGMSATRSSGLLISLCGAVLAARDERTGEVVSIPLGATPQERDRYRGAQRVVARPGHPGQVAIDAPGSLAEIWSLTEQRRIHVLPGRPPTDGMQRLTFDRSGAQLFAYDGASVTVWDADTAQQVRPPFAAPDVIEMREVTEDGYLLTEDGDSGLVFWDVTRGSRSGVFPLSQSLDESEPDGRTLSANGPYGSTVVALNGREWFDNLCRLADRPTTSEEERLLPPGADPSPPCG</sequence>
<dbReference type="Gene3D" id="2.130.10.10">
    <property type="entry name" value="YVTN repeat-like/Quinoprotein amine dehydrogenase"/>
    <property type="match status" value="1"/>
</dbReference>
<gene>
    <name evidence="5" type="ORF">WCD41_01980</name>
</gene>
<dbReference type="InterPro" id="IPR001680">
    <property type="entry name" value="WD40_rpt"/>
</dbReference>
<keyword evidence="3" id="KW-0472">Membrane</keyword>
<evidence type="ECO:0000313" key="5">
    <source>
        <dbReference type="EMBL" id="MEJ2885204.1"/>
    </source>
</evidence>
<evidence type="ECO:0000313" key="6">
    <source>
        <dbReference type="Proteomes" id="UP001370100"/>
    </source>
</evidence>
<dbReference type="InterPro" id="IPR035897">
    <property type="entry name" value="Toll_tir_struct_dom_sf"/>
</dbReference>
<feature type="region of interest" description="Disordered" evidence="2">
    <location>
        <begin position="1"/>
        <end position="22"/>
    </location>
</feature>
<dbReference type="SMART" id="SM00255">
    <property type="entry name" value="TIR"/>
    <property type="match status" value="1"/>
</dbReference>
<protein>
    <submittedName>
        <fullName evidence="5">TIR domain-containing protein</fullName>
    </submittedName>
</protein>
<evidence type="ECO:0000256" key="2">
    <source>
        <dbReference type="SAM" id="MobiDB-lite"/>
    </source>
</evidence>
<name>A0ABU8N153_9PSEU</name>
<dbReference type="InterPro" id="IPR015943">
    <property type="entry name" value="WD40/YVTN_repeat-like_dom_sf"/>
</dbReference>
<dbReference type="Pfam" id="PF13676">
    <property type="entry name" value="TIR_2"/>
    <property type="match status" value="1"/>
</dbReference>
<comment type="caution">
    <text evidence="5">The sequence shown here is derived from an EMBL/GenBank/DDBJ whole genome shotgun (WGS) entry which is preliminary data.</text>
</comment>
<dbReference type="SUPFAM" id="SSF52200">
    <property type="entry name" value="Toll/Interleukin receptor TIR domain"/>
    <property type="match status" value="1"/>
</dbReference>
<keyword evidence="6" id="KW-1185">Reference proteome</keyword>
<dbReference type="RefSeq" id="WP_337711698.1">
    <property type="nucleotide sequence ID" value="NZ_JBBEGL010000001.1"/>
</dbReference>
<dbReference type="Gene3D" id="3.40.50.10140">
    <property type="entry name" value="Toll/interleukin-1 receptor homology (TIR) domain"/>
    <property type="match status" value="1"/>
</dbReference>